<gene>
    <name evidence="11" type="ORF">SPARVUS_LOCUS14641622</name>
</gene>
<evidence type="ECO:0000256" key="5">
    <source>
        <dbReference type="ARBA" id="ARBA00022741"/>
    </source>
</evidence>
<dbReference type="InterPro" id="IPR041267">
    <property type="entry name" value="NLRP_HD2"/>
</dbReference>
<dbReference type="InterPro" id="IPR032675">
    <property type="entry name" value="LRR_dom_sf"/>
</dbReference>
<accession>A0ABN9GRK7</accession>
<dbReference type="Gene3D" id="3.40.50.300">
    <property type="entry name" value="P-loop containing nucleotide triphosphate hydrolases"/>
    <property type="match status" value="1"/>
</dbReference>
<dbReference type="Proteomes" id="UP001162483">
    <property type="component" value="Unassembled WGS sequence"/>
</dbReference>
<sequence length="753" mass="85561">MILQQYPHLESHIGNILQDPERLLFIFDGLDESIQQIDFRSSKLFNPKQRTEIGEIVVSLVRQNLLKGCSVLITSRPTRLASVDTGVFQRIAEIMGFLHEDRLTFYKNFFGNEELSKKAFHYVQENDTLYTFCYIPSYCWIICTVLSMCFRAQPTNTDQLMASLPKTVTQLFVTFVSNILANHSQNKDGGHTARELLTSIGWMAEHGAMNHMIVFDERHLDSFSVRNDKHLFSCFLMESGQPPDVDYTFLHLTLQEFCAALVHFITYNPDRLQETLDKAESYKDGRAEIFLRFLCGLSDSTTRSILKSYVGELSTQASRHVITWIQEKITEQRSNRSTRDNRDLLNVFYYLHETRNKDLVSQCIESNKVDFSGIPLSPLDCSVLSFILHSSRETEKVILRSCNIQNEGLRKLIPTLHNIKSLILYSNHLTDSSCPHLASGIRNNQTLRTLNLSKNNLEGPHFTDLMAALTTSRIEELQLNNNFLTDSSCPHLAFGIRHSQTLRTLDLSYNNLEGPHFSDLMASLTASQIEELQLPYNRLTDSSCPQLASGIRNNQTLRTLNMCGNNLEGPHFRDLMAALTTSRIEELQLDNTHLTDSSCPHLASGIRNNQTLRILDLSWNNLKGPHFSDLMAALTTSRIEKLHLNNNHLTDSSCPHLASGIRNNQTLRILNLSENNLEGPHFSDLMTALTTSRIEELHLVRNNLTDSSCYQLASGIRNNQTLRTLHLSGNNLEGPHFSDLMAVLTTSQIEELQ</sequence>
<dbReference type="InterPro" id="IPR006553">
    <property type="entry name" value="Leu-rich_rpt_Cys-con_subtyp"/>
</dbReference>
<dbReference type="PANTHER" id="PTHR45690:SF19">
    <property type="entry name" value="NACHT, LRR AND PYD DOMAINS-CONTAINING PROTEIN 3"/>
    <property type="match status" value="1"/>
</dbReference>
<keyword evidence="6" id="KW-0067">ATP-binding</keyword>
<reference evidence="11" key="1">
    <citation type="submission" date="2023-05" db="EMBL/GenBank/DDBJ databases">
        <authorList>
            <person name="Stuckert A."/>
        </authorList>
    </citation>
    <scope>NUCLEOTIDE SEQUENCE</scope>
</reference>
<evidence type="ECO:0000256" key="4">
    <source>
        <dbReference type="ARBA" id="ARBA00022737"/>
    </source>
</evidence>
<dbReference type="InterPro" id="IPR001611">
    <property type="entry name" value="Leu-rich_rpt"/>
</dbReference>
<evidence type="ECO:0000256" key="7">
    <source>
        <dbReference type="ARBA" id="ARBA00022843"/>
    </source>
</evidence>
<name>A0ABN9GRK7_9NEOB</name>
<dbReference type="EMBL" id="CATNWA010019220">
    <property type="protein sequence ID" value="CAI9612058.1"/>
    <property type="molecule type" value="Genomic_DNA"/>
</dbReference>
<evidence type="ECO:0000256" key="9">
    <source>
        <dbReference type="ARBA" id="ARBA00023233"/>
    </source>
</evidence>
<evidence type="ECO:0000313" key="12">
    <source>
        <dbReference type="Proteomes" id="UP001162483"/>
    </source>
</evidence>
<keyword evidence="7" id="KW-0832">Ubl conjugation</keyword>
<dbReference type="InterPro" id="IPR027417">
    <property type="entry name" value="P-loop_NTPase"/>
</dbReference>
<comment type="subcellular location">
    <subcellularLocation>
        <location evidence="1">Inflammasome</location>
    </subcellularLocation>
</comment>
<keyword evidence="5" id="KW-0547">Nucleotide-binding</keyword>
<dbReference type="SMART" id="SM00368">
    <property type="entry name" value="LRR_RI"/>
    <property type="match status" value="7"/>
</dbReference>
<dbReference type="Gene3D" id="3.80.10.10">
    <property type="entry name" value="Ribonuclease Inhibitor"/>
    <property type="match status" value="1"/>
</dbReference>
<evidence type="ECO:0000256" key="3">
    <source>
        <dbReference type="ARBA" id="ARBA00022490"/>
    </source>
</evidence>
<evidence type="ECO:0000256" key="2">
    <source>
        <dbReference type="ARBA" id="ARBA00008665"/>
    </source>
</evidence>
<organism evidence="11 12">
    <name type="scientific">Staurois parvus</name>
    <dbReference type="NCBI Taxonomy" id="386267"/>
    <lineage>
        <taxon>Eukaryota</taxon>
        <taxon>Metazoa</taxon>
        <taxon>Chordata</taxon>
        <taxon>Craniata</taxon>
        <taxon>Vertebrata</taxon>
        <taxon>Euteleostomi</taxon>
        <taxon>Amphibia</taxon>
        <taxon>Batrachia</taxon>
        <taxon>Anura</taxon>
        <taxon>Neobatrachia</taxon>
        <taxon>Ranoidea</taxon>
        <taxon>Ranidae</taxon>
        <taxon>Staurois</taxon>
    </lineage>
</organism>
<comment type="caution">
    <text evidence="11">The sequence shown here is derived from an EMBL/GenBank/DDBJ whole genome shotgun (WGS) entry which is preliminary data.</text>
</comment>
<keyword evidence="8" id="KW-0395">Inflammatory response</keyword>
<feature type="domain" description="NACHT" evidence="10">
    <location>
        <begin position="1"/>
        <end position="77"/>
    </location>
</feature>
<dbReference type="Pfam" id="PF13516">
    <property type="entry name" value="LRR_6"/>
    <property type="match status" value="5"/>
</dbReference>
<keyword evidence="12" id="KW-1185">Reference proteome</keyword>
<keyword evidence="4" id="KW-0677">Repeat</keyword>
<dbReference type="SUPFAM" id="SSF52047">
    <property type="entry name" value="RNI-like"/>
    <property type="match status" value="1"/>
</dbReference>
<dbReference type="InterPro" id="IPR007111">
    <property type="entry name" value="NACHT_NTPase"/>
</dbReference>
<keyword evidence="3" id="KW-0963">Cytoplasm</keyword>
<dbReference type="Pfam" id="PF17776">
    <property type="entry name" value="NLRC4_HD2"/>
    <property type="match status" value="1"/>
</dbReference>
<dbReference type="InterPro" id="IPR050637">
    <property type="entry name" value="NLRP_innate_immun_reg"/>
</dbReference>
<protein>
    <recommendedName>
        <fullName evidence="10">NACHT domain-containing protein</fullName>
    </recommendedName>
</protein>
<dbReference type="PANTHER" id="PTHR45690">
    <property type="entry name" value="NACHT, LRR AND PYD DOMAINS-CONTAINING PROTEIN 12"/>
    <property type="match status" value="1"/>
</dbReference>
<keyword evidence="9" id="KW-1271">Inflammasome</keyword>
<evidence type="ECO:0000313" key="11">
    <source>
        <dbReference type="EMBL" id="CAI9612058.1"/>
    </source>
</evidence>
<dbReference type="SMART" id="SM00367">
    <property type="entry name" value="LRR_CC"/>
    <property type="match status" value="5"/>
</dbReference>
<evidence type="ECO:0000256" key="1">
    <source>
        <dbReference type="ARBA" id="ARBA00004110"/>
    </source>
</evidence>
<evidence type="ECO:0000256" key="6">
    <source>
        <dbReference type="ARBA" id="ARBA00022840"/>
    </source>
</evidence>
<proteinExistence type="inferred from homology"/>
<dbReference type="Pfam" id="PF05729">
    <property type="entry name" value="NACHT"/>
    <property type="match status" value="1"/>
</dbReference>
<evidence type="ECO:0000256" key="8">
    <source>
        <dbReference type="ARBA" id="ARBA00023198"/>
    </source>
</evidence>
<dbReference type="PROSITE" id="PS50837">
    <property type="entry name" value="NACHT"/>
    <property type="match status" value="1"/>
</dbReference>
<comment type="similarity">
    <text evidence="2">Belongs to the NLRP family.</text>
</comment>
<evidence type="ECO:0000259" key="10">
    <source>
        <dbReference type="PROSITE" id="PS50837"/>
    </source>
</evidence>